<dbReference type="GO" id="GO:0009396">
    <property type="term" value="P:folic acid-containing compound biosynthetic process"/>
    <property type="evidence" value="ECO:0007669"/>
    <property type="project" value="TreeGrafter"/>
</dbReference>
<evidence type="ECO:0000313" key="6">
    <source>
        <dbReference type="EMBL" id="BBZ77561.1"/>
    </source>
</evidence>
<proteinExistence type="inferred from homology"/>
<evidence type="ECO:0000256" key="3">
    <source>
        <dbReference type="ARBA" id="ARBA00022840"/>
    </source>
</evidence>
<comment type="cofactor">
    <cofactor evidence="5">
        <name>Mg(2+)</name>
        <dbReference type="ChEBI" id="CHEBI:18420"/>
    </cofactor>
</comment>
<feature type="binding site" evidence="4">
    <location>
        <begin position="138"/>
        <end position="146"/>
    </location>
    <ligand>
        <name>ATP</name>
        <dbReference type="ChEBI" id="CHEBI:30616"/>
    </ligand>
</feature>
<keyword evidence="5" id="KW-0479">Metal-binding</keyword>
<accession>A0A6N4WEE6</accession>
<dbReference type="PIRSF" id="PIRSF006806">
    <property type="entry name" value="FTHF_cligase"/>
    <property type="match status" value="1"/>
</dbReference>
<sequence>MVDVVLAGTKAEHRAALSAARRAADPAVRAAEARALCSHLAAVAGPGDTVCAYVPVGPEPGTPELVDRLRDLGARVLLPVTRPGDPAALLWGEYRPGALVDGRFGLLEPAGPWLDAEAIAQAAVVLVPALAVDRRGVRLGRGGGYYDRSLPLRAPGARLVAVVRDEELVDELPSEPHDVRMTHALTPRGGLVTLAAGS</sequence>
<dbReference type="GO" id="GO:0035999">
    <property type="term" value="P:tetrahydrofolate interconversion"/>
    <property type="evidence" value="ECO:0007669"/>
    <property type="project" value="TreeGrafter"/>
</dbReference>
<feature type="binding site" evidence="4">
    <location>
        <position position="54"/>
    </location>
    <ligand>
        <name>substrate</name>
    </ligand>
</feature>
<dbReference type="InterPro" id="IPR024185">
    <property type="entry name" value="FTHF_cligase-like_sf"/>
</dbReference>
<keyword evidence="5" id="KW-0460">Magnesium</keyword>
<keyword evidence="3 4" id="KW-0067">ATP-binding</keyword>
<dbReference type="PANTHER" id="PTHR23407:SF1">
    <property type="entry name" value="5-FORMYLTETRAHYDROFOLATE CYCLO-LIGASE"/>
    <property type="match status" value="1"/>
</dbReference>
<evidence type="ECO:0000256" key="4">
    <source>
        <dbReference type="PIRSR" id="PIRSR006806-1"/>
    </source>
</evidence>
<dbReference type="GO" id="GO:0030272">
    <property type="term" value="F:5-formyltetrahydrofolate cyclo-ligase activity"/>
    <property type="evidence" value="ECO:0007669"/>
    <property type="project" value="UniProtKB-EC"/>
</dbReference>
<keyword evidence="6" id="KW-0436">Ligase</keyword>
<dbReference type="AlphaFoldDB" id="A0A6N4WEE6"/>
<gene>
    <name evidence="6" type="ORF">MANY_28980</name>
</gene>
<evidence type="ECO:0000256" key="5">
    <source>
        <dbReference type="RuleBase" id="RU361279"/>
    </source>
</evidence>
<dbReference type="InterPro" id="IPR037171">
    <property type="entry name" value="NagB/RpiA_transferase-like"/>
</dbReference>
<dbReference type="EMBL" id="AP022620">
    <property type="protein sequence ID" value="BBZ77561.1"/>
    <property type="molecule type" value="Genomic_DNA"/>
</dbReference>
<dbReference type="NCBIfam" id="TIGR02727">
    <property type="entry name" value="MTHFS_bact"/>
    <property type="match status" value="1"/>
</dbReference>
<dbReference type="SUPFAM" id="SSF100950">
    <property type="entry name" value="NagB/RpiA/CoA transferase-like"/>
    <property type="match status" value="1"/>
</dbReference>
<evidence type="ECO:0000313" key="7">
    <source>
        <dbReference type="Proteomes" id="UP000467249"/>
    </source>
</evidence>
<keyword evidence="7" id="KW-1185">Reference proteome</keyword>
<dbReference type="Proteomes" id="UP000467249">
    <property type="component" value="Chromosome"/>
</dbReference>
<comment type="similarity">
    <text evidence="1 5">Belongs to the 5-formyltetrahydrofolate cyclo-ligase family.</text>
</comment>
<reference evidence="6 7" key="1">
    <citation type="journal article" date="2019" name="Emerg. Microbes Infect.">
        <title>Comprehensive subspecies identification of 175 nontuberculous mycobacteria species based on 7547 genomic profiles.</title>
        <authorList>
            <person name="Matsumoto Y."/>
            <person name="Kinjo T."/>
            <person name="Motooka D."/>
            <person name="Nabeya D."/>
            <person name="Jung N."/>
            <person name="Uechi K."/>
            <person name="Horii T."/>
            <person name="Iida T."/>
            <person name="Fujita J."/>
            <person name="Nakamura S."/>
        </authorList>
    </citation>
    <scope>NUCLEOTIDE SEQUENCE [LARGE SCALE GENOMIC DNA]</scope>
    <source>
        <strain evidence="6 7">JCM 30275</strain>
    </source>
</reference>
<dbReference type="InterPro" id="IPR002698">
    <property type="entry name" value="FTHF_cligase"/>
</dbReference>
<organism evidence="6 7">
    <name type="scientific">Mycolicibacterium anyangense</name>
    <dbReference type="NCBI Taxonomy" id="1431246"/>
    <lineage>
        <taxon>Bacteria</taxon>
        <taxon>Bacillati</taxon>
        <taxon>Actinomycetota</taxon>
        <taxon>Actinomycetes</taxon>
        <taxon>Mycobacteriales</taxon>
        <taxon>Mycobacteriaceae</taxon>
        <taxon>Mycolicibacterium</taxon>
    </lineage>
</organism>
<dbReference type="Pfam" id="PF01812">
    <property type="entry name" value="5-FTHF_cyc-lig"/>
    <property type="match status" value="1"/>
</dbReference>
<keyword evidence="2 4" id="KW-0547">Nucleotide-binding</keyword>
<name>A0A6N4WEE6_9MYCO</name>
<dbReference type="EC" id="6.3.3.2" evidence="5"/>
<feature type="binding site" evidence="4">
    <location>
        <begin position="10"/>
        <end position="14"/>
    </location>
    <ligand>
        <name>ATP</name>
        <dbReference type="ChEBI" id="CHEBI:30616"/>
    </ligand>
</feature>
<feature type="binding site" evidence="4">
    <location>
        <position position="59"/>
    </location>
    <ligand>
        <name>substrate</name>
    </ligand>
</feature>
<dbReference type="KEGG" id="many:MANY_28980"/>
<dbReference type="GO" id="GO:0005524">
    <property type="term" value="F:ATP binding"/>
    <property type="evidence" value="ECO:0007669"/>
    <property type="project" value="UniProtKB-KW"/>
</dbReference>
<evidence type="ECO:0000256" key="2">
    <source>
        <dbReference type="ARBA" id="ARBA00022741"/>
    </source>
</evidence>
<dbReference type="PANTHER" id="PTHR23407">
    <property type="entry name" value="ATPASE INHIBITOR/5-FORMYLTETRAHYDROFOLATE CYCLO-LIGASE"/>
    <property type="match status" value="1"/>
</dbReference>
<protein>
    <recommendedName>
        <fullName evidence="5">5-formyltetrahydrofolate cyclo-ligase</fullName>
        <ecNumber evidence="5">6.3.3.2</ecNumber>
    </recommendedName>
</protein>
<dbReference type="GO" id="GO:0046872">
    <property type="term" value="F:metal ion binding"/>
    <property type="evidence" value="ECO:0007669"/>
    <property type="project" value="UniProtKB-KW"/>
</dbReference>
<comment type="catalytic activity">
    <reaction evidence="5">
        <text>(6S)-5-formyl-5,6,7,8-tetrahydrofolate + ATP = (6R)-5,10-methenyltetrahydrofolate + ADP + phosphate</text>
        <dbReference type="Rhea" id="RHEA:10488"/>
        <dbReference type="ChEBI" id="CHEBI:30616"/>
        <dbReference type="ChEBI" id="CHEBI:43474"/>
        <dbReference type="ChEBI" id="CHEBI:57455"/>
        <dbReference type="ChEBI" id="CHEBI:57457"/>
        <dbReference type="ChEBI" id="CHEBI:456216"/>
        <dbReference type="EC" id="6.3.3.2"/>
    </reaction>
</comment>
<evidence type="ECO:0000256" key="1">
    <source>
        <dbReference type="ARBA" id="ARBA00010638"/>
    </source>
</evidence>
<dbReference type="Gene3D" id="3.40.50.10420">
    <property type="entry name" value="NagB/RpiA/CoA transferase-like"/>
    <property type="match status" value="1"/>
</dbReference>